<reference evidence="8" key="1">
    <citation type="submission" date="2025-05" db="UniProtKB">
        <authorList>
            <consortium name="RefSeq"/>
        </authorList>
    </citation>
    <scope>NUCLEOTIDE SEQUENCE [LARGE SCALE GENOMIC DNA]</scope>
    <source>
        <strain evidence="8">14028-0561.14</strain>
    </source>
</reference>
<keyword evidence="5 7" id="KW-1133">Transmembrane helix</keyword>
<gene>
    <name evidence="9" type="primary">Ent1</name>
</gene>
<feature type="transmembrane region" description="Helical" evidence="7">
    <location>
        <begin position="243"/>
        <end position="266"/>
    </location>
</feature>
<reference evidence="9" key="2">
    <citation type="submission" date="2025-08" db="UniProtKB">
        <authorList>
            <consortium name="RefSeq"/>
        </authorList>
    </citation>
    <scope>IDENTIFICATION</scope>
    <source>
        <strain evidence="9">14028-0561.14</strain>
        <tissue evidence="9">Whole fly</tissue>
    </source>
</reference>
<evidence type="ECO:0000256" key="7">
    <source>
        <dbReference type="SAM" id="Phobius"/>
    </source>
</evidence>
<protein>
    <submittedName>
        <fullName evidence="9">Equilibrative nucleoside transporter 1 isoform X1</fullName>
    </submittedName>
</protein>
<feature type="transmembrane region" description="Helical" evidence="7">
    <location>
        <begin position="353"/>
        <end position="373"/>
    </location>
</feature>
<organism evidence="8 9">
    <name type="scientific">Drosophila kikkawai</name>
    <name type="common">Fruit fly</name>
    <dbReference type="NCBI Taxonomy" id="30033"/>
    <lineage>
        <taxon>Eukaryota</taxon>
        <taxon>Metazoa</taxon>
        <taxon>Ecdysozoa</taxon>
        <taxon>Arthropoda</taxon>
        <taxon>Hexapoda</taxon>
        <taxon>Insecta</taxon>
        <taxon>Pterygota</taxon>
        <taxon>Neoptera</taxon>
        <taxon>Endopterygota</taxon>
        <taxon>Diptera</taxon>
        <taxon>Brachycera</taxon>
        <taxon>Muscomorpha</taxon>
        <taxon>Ephydroidea</taxon>
        <taxon>Drosophilidae</taxon>
        <taxon>Drosophila</taxon>
        <taxon>Sophophora</taxon>
    </lineage>
</organism>
<feature type="transmembrane region" description="Helical" evidence="7">
    <location>
        <begin position="385"/>
        <end position="401"/>
    </location>
</feature>
<feature type="transmembrane region" description="Helical" evidence="7">
    <location>
        <begin position="212"/>
        <end position="237"/>
    </location>
</feature>
<dbReference type="InterPro" id="IPR036259">
    <property type="entry name" value="MFS_trans_sf"/>
</dbReference>
<feature type="transmembrane region" description="Helical" evidence="7">
    <location>
        <begin position="152"/>
        <end position="168"/>
    </location>
</feature>
<evidence type="ECO:0000256" key="3">
    <source>
        <dbReference type="ARBA" id="ARBA00022448"/>
    </source>
</evidence>
<comment type="subcellular location">
    <subcellularLocation>
        <location evidence="1">Membrane</location>
        <topology evidence="1">Multi-pass membrane protein</topology>
    </subcellularLocation>
</comment>
<name>A0A6P4JAH9_DROKI</name>
<dbReference type="InterPro" id="IPR002259">
    <property type="entry name" value="Eqnu_transpt"/>
</dbReference>
<feature type="transmembrane region" description="Helical" evidence="7">
    <location>
        <begin position="180"/>
        <end position="205"/>
    </location>
</feature>
<feature type="transmembrane region" description="Helical" evidence="7">
    <location>
        <begin position="421"/>
        <end position="442"/>
    </location>
</feature>
<accession>A0A6P4JAH9</accession>
<dbReference type="PANTHER" id="PTHR10332">
    <property type="entry name" value="EQUILIBRATIVE NUCLEOSIDE TRANSPORTER"/>
    <property type="match status" value="1"/>
</dbReference>
<evidence type="ECO:0000256" key="1">
    <source>
        <dbReference type="ARBA" id="ARBA00004141"/>
    </source>
</evidence>
<evidence type="ECO:0000313" key="9">
    <source>
        <dbReference type="RefSeq" id="XP_017038517.1"/>
    </source>
</evidence>
<evidence type="ECO:0000256" key="5">
    <source>
        <dbReference type="ARBA" id="ARBA00022989"/>
    </source>
</evidence>
<dbReference type="AlphaFoldDB" id="A0A6P4JAH9"/>
<feature type="transmembrane region" description="Helical" evidence="7">
    <location>
        <begin position="66"/>
        <end position="86"/>
    </location>
</feature>
<dbReference type="RefSeq" id="XP_017038517.1">
    <property type="nucleotide sequence ID" value="XM_017183028.3"/>
</dbReference>
<proteinExistence type="inferred from homology"/>
<evidence type="ECO:0000256" key="6">
    <source>
        <dbReference type="ARBA" id="ARBA00023136"/>
    </source>
</evidence>
<keyword evidence="6 7" id="KW-0472">Membrane</keyword>
<feature type="transmembrane region" description="Helical" evidence="7">
    <location>
        <begin position="315"/>
        <end position="333"/>
    </location>
</feature>
<dbReference type="GO" id="GO:0005886">
    <property type="term" value="C:plasma membrane"/>
    <property type="evidence" value="ECO:0007669"/>
    <property type="project" value="TreeGrafter"/>
</dbReference>
<evidence type="ECO:0000256" key="4">
    <source>
        <dbReference type="ARBA" id="ARBA00022692"/>
    </source>
</evidence>
<dbReference type="OrthoDB" id="46396at2759"/>
<evidence type="ECO:0000313" key="8">
    <source>
        <dbReference type="Proteomes" id="UP001652661"/>
    </source>
</evidence>
<dbReference type="Gene3D" id="1.20.1250.20">
    <property type="entry name" value="MFS general substrate transporter like domains"/>
    <property type="match status" value="1"/>
</dbReference>
<comment type="similarity">
    <text evidence="2">Belongs to the SLC29A/ENT transporter (TC 2.A.57) family.</text>
</comment>
<evidence type="ECO:0000256" key="2">
    <source>
        <dbReference type="ARBA" id="ARBA00007965"/>
    </source>
</evidence>
<dbReference type="PANTHER" id="PTHR10332:SF88">
    <property type="entry name" value="EQUILIBRATIVE NUCLEOSIDE TRANSPORTER 1, ISOFORM A"/>
    <property type="match status" value="1"/>
</dbReference>
<feature type="transmembrane region" description="Helical" evidence="7">
    <location>
        <begin position="122"/>
        <end position="140"/>
    </location>
</feature>
<feature type="transmembrane region" description="Helical" evidence="7">
    <location>
        <begin position="454"/>
        <end position="478"/>
    </location>
</feature>
<keyword evidence="3" id="KW-0813">Transport</keyword>
<dbReference type="PIRSF" id="PIRSF016379">
    <property type="entry name" value="ENT"/>
    <property type="match status" value="1"/>
</dbReference>
<keyword evidence="8" id="KW-1185">Reference proteome</keyword>
<dbReference type="Pfam" id="PF01733">
    <property type="entry name" value="Nucleoside_tran"/>
    <property type="match status" value="1"/>
</dbReference>
<dbReference type="GO" id="GO:0005337">
    <property type="term" value="F:nucleoside transmembrane transporter activity"/>
    <property type="evidence" value="ECO:0007669"/>
    <property type="project" value="InterPro"/>
</dbReference>
<dbReference type="PRINTS" id="PR01130">
    <property type="entry name" value="DERENTRNSPRT"/>
</dbReference>
<keyword evidence="4 7" id="KW-0812">Transmembrane</keyword>
<dbReference type="Proteomes" id="UP001652661">
    <property type="component" value="Chromosome 2L"/>
</dbReference>
<dbReference type="OMA" id="KYKFRNT"/>
<sequence>MPGTSDTQRLVPAEEDDQILASEGSFVPAFRPQDNQEYNLADERCLLERPEDEVVLVSNEPTRGRLFTYIVFYLLGIGTMTPWNFFVTAEDYWKYKFRNTSINGTDPDEELTPLQRSFTCDLALTATISGTTFLLLNAIYGHHVSLRQKMVGTLWMILILFGVTTGFVEVNTDKWQEQFFLITLIIVVLLNISAATMSGALYGVAGLFPSEFMTAVVSGQALGGILTALAFILVLAFDTGPNTTALIFFIVGGGLILLCLVCYEILAHQPFFKYYLEGGDKYKVIRAVPSHGRNDEGEGGEVVLEPIIGQVMSKIYVHVICLALLYATTLSVYPAVTVLMQSEYGHSEWTDVYYLPVVNYLFFNCGDYFGRLFAGWLERPVNKNTSLLFTIVRMVFIPFFLCSNSSEHRFLPVLVKHDYSFIAMIIVFALSNGYLTNILLIMAPKSVKQHERQLASSIMAAALSCGMAVGSLLSLVFVQML</sequence>
<dbReference type="SUPFAM" id="SSF103473">
    <property type="entry name" value="MFS general substrate transporter"/>
    <property type="match status" value="1"/>
</dbReference>